<feature type="compositionally biased region" description="Basic and acidic residues" evidence="1">
    <location>
        <begin position="169"/>
        <end position="183"/>
    </location>
</feature>
<organism evidence="2 3">
    <name type="scientific">Prorocentrum cordatum</name>
    <dbReference type="NCBI Taxonomy" id="2364126"/>
    <lineage>
        <taxon>Eukaryota</taxon>
        <taxon>Sar</taxon>
        <taxon>Alveolata</taxon>
        <taxon>Dinophyceae</taxon>
        <taxon>Prorocentrales</taxon>
        <taxon>Prorocentraceae</taxon>
        <taxon>Prorocentrum</taxon>
    </lineage>
</organism>
<proteinExistence type="predicted"/>
<sequence>RPFWETREAPVWAQHMFQRQGLAVQEHKRATMHYNLGLGKPRGTEQPAGSLPPPGSAQDTSARWRPGRLQTAVGGVALEGCAPGPEEGVRGAESSERRRRRRRKPEGEHRTIVRMTRVASSRGRDRRAAAARKSGARPRRRGGAHGGCERAASAPVRESAGGPVGRAGRRSEEHEEREERGETGEDEEEHDSLLQRALRLLTPGGGSAGGKTGFFSRTAGREIGRKMAPDLTLNTVGDAPVVRHHQFLRPGSAHMHKSV</sequence>
<keyword evidence="3" id="KW-1185">Reference proteome</keyword>
<comment type="caution">
    <text evidence="2">The sequence shown here is derived from an EMBL/GenBank/DDBJ whole genome shotgun (WGS) entry which is preliminary data.</text>
</comment>
<evidence type="ECO:0000313" key="2">
    <source>
        <dbReference type="EMBL" id="CAK0818401.1"/>
    </source>
</evidence>
<protein>
    <submittedName>
        <fullName evidence="2">Uncharacterized protein</fullName>
    </submittedName>
</protein>
<feature type="compositionally biased region" description="Basic residues" evidence="1">
    <location>
        <begin position="134"/>
        <end position="143"/>
    </location>
</feature>
<feature type="compositionally biased region" description="Basic and acidic residues" evidence="1">
    <location>
        <begin position="87"/>
        <end position="96"/>
    </location>
</feature>
<gene>
    <name evidence="2" type="ORF">PCOR1329_LOCUS20707</name>
</gene>
<reference evidence="2" key="1">
    <citation type="submission" date="2023-10" db="EMBL/GenBank/DDBJ databases">
        <authorList>
            <person name="Chen Y."/>
            <person name="Shah S."/>
            <person name="Dougan E. K."/>
            <person name="Thang M."/>
            <person name="Chan C."/>
        </authorList>
    </citation>
    <scope>NUCLEOTIDE SEQUENCE [LARGE SCALE GENOMIC DNA]</scope>
</reference>
<dbReference type="Proteomes" id="UP001189429">
    <property type="component" value="Unassembled WGS sequence"/>
</dbReference>
<evidence type="ECO:0000313" key="3">
    <source>
        <dbReference type="Proteomes" id="UP001189429"/>
    </source>
</evidence>
<dbReference type="EMBL" id="CAUYUJ010006721">
    <property type="protein sequence ID" value="CAK0818401.1"/>
    <property type="molecule type" value="Genomic_DNA"/>
</dbReference>
<feature type="non-terminal residue" evidence="2">
    <location>
        <position position="1"/>
    </location>
</feature>
<accession>A0ABN9RH57</accession>
<feature type="region of interest" description="Disordered" evidence="1">
    <location>
        <begin position="39"/>
        <end position="192"/>
    </location>
</feature>
<evidence type="ECO:0000256" key="1">
    <source>
        <dbReference type="SAM" id="MobiDB-lite"/>
    </source>
</evidence>
<name>A0ABN9RH57_9DINO</name>